<dbReference type="Pfam" id="PF11901">
    <property type="entry name" value="DM9"/>
    <property type="match status" value="1"/>
</dbReference>
<dbReference type="SMART" id="SM00696">
    <property type="entry name" value="DM9"/>
    <property type="match status" value="1"/>
</dbReference>
<evidence type="ECO:0000313" key="1">
    <source>
        <dbReference type="EMBL" id="CAE6454588.1"/>
    </source>
</evidence>
<gene>
    <name evidence="1" type="ORF">RDB_LOCUS74829</name>
</gene>
<dbReference type="AlphaFoldDB" id="A0A8H3BDZ5"/>
<proteinExistence type="predicted"/>
<reference evidence="1" key="1">
    <citation type="submission" date="2021-01" db="EMBL/GenBank/DDBJ databases">
        <authorList>
            <person name="Kaushik A."/>
        </authorList>
    </citation>
    <scope>NUCLEOTIDE SEQUENCE</scope>
    <source>
        <strain evidence="1">AG4-R118</strain>
    </source>
</reference>
<comment type="caution">
    <text evidence="1">The sequence shown here is derived from an EMBL/GenBank/DDBJ whole genome shotgun (WGS) entry which is preliminary data.</text>
</comment>
<dbReference type="EMBL" id="CAJMWX010001046">
    <property type="protein sequence ID" value="CAE6454588.1"/>
    <property type="molecule type" value="Genomic_DNA"/>
</dbReference>
<sequence>MSNRSPNVGIKATNDSQIAPSTAVISSSMQWVPAAYGEIPYGKQPVHGGHENSSPHLYHAIARIGNTFIPGKTSPDLGGALVTYEGEEHFFDSDYYVLCWR</sequence>
<organism evidence="1 2">
    <name type="scientific">Rhizoctonia solani</name>
    <dbReference type="NCBI Taxonomy" id="456999"/>
    <lineage>
        <taxon>Eukaryota</taxon>
        <taxon>Fungi</taxon>
        <taxon>Dikarya</taxon>
        <taxon>Basidiomycota</taxon>
        <taxon>Agaricomycotina</taxon>
        <taxon>Agaricomycetes</taxon>
        <taxon>Cantharellales</taxon>
        <taxon>Ceratobasidiaceae</taxon>
        <taxon>Rhizoctonia</taxon>
    </lineage>
</organism>
<protein>
    <submittedName>
        <fullName evidence="1">Uncharacterized protein</fullName>
    </submittedName>
</protein>
<dbReference type="Proteomes" id="UP000663888">
    <property type="component" value="Unassembled WGS sequence"/>
</dbReference>
<name>A0A8H3BDZ5_9AGAM</name>
<dbReference type="InterPro" id="IPR006616">
    <property type="entry name" value="DM9_repeat"/>
</dbReference>
<accession>A0A8H3BDZ5</accession>
<evidence type="ECO:0000313" key="2">
    <source>
        <dbReference type="Proteomes" id="UP000663888"/>
    </source>
</evidence>